<keyword evidence="2" id="KW-0472">Membrane</keyword>
<feature type="region of interest" description="Disordered" evidence="1">
    <location>
        <begin position="29"/>
        <end position="60"/>
    </location>
</feature>
<dbReference type="RefSeq" id="WP_184214484.1">
    <property type="nucleotide sequence ID" value="NZ_JACHIP010000002.1"/>
</dbReference>
<protein>
    <submittedName>
        <fullName evidence="3">Uncharacterized protein</fullName>
    </submittedName>
</protein>
<comment type="caution">
    <text evidence="3">The sequence shown here is derived from an EMBL/GenBank/DDBJ whole genome shotgun (WGS) entry which is preliminary data.</text>
</comment>
<dbReference type="AlphaFoldDB" id="A0A7W7ZAX3"/>
<evidence type="ECO:0000256" key="1">
    <source>
        <dbReference type="SAM" id="MobiDB-lite"/>
    </source>
</evidence>
<keyword evidence="4" id="KW-1185">Reference proteome</keyword>
<reference evidence="3 4" key="1">
    <citation type="submission" date="2020-08" db="EMBL/GenBank/DDBJ databases">
        <title>Genomic Encyclopedia of Type Strains, Phase IV (KMG-V): Genome sequencing to study the core and pangenomes of soil and plant-associated prokaryotes.</title>
        <authorList>
            <person name="Whitman W."/>
        </authorList>
    </citation>
    <scope>NUCLEOTIDE SEQUENCE [LARGE SCALE GENOMIC DNA]</scope>
    <source>
        <strain evidence="3 4">M8UP14</strain>
    </source>
</reference>
<accession>A0A7W7ZAX3</accession>
<gene>
    <name evidence="3" type="ORF">HDF16_001190</name>
</gene>
<keyword evidence="2" id="KW-0812">Transmembrane</keyword>
<evidence type="ECO:0000256" key="2">
    <source>
        <dbReference type="SAM" id="Phobius"/>
    </source>
</evidence>
<organism evidence="3 4">
    <name type="scientific">Granulicella aggregans</name>
    <dbReference type="NCBI Taxonomy" id="474949"/>
    <lineage>
        <taxon>Bacteria</taxon>
        <taxon>Pseudomonadati</taxon>
        <taxon>Acidobacteriota</taxon>
        <taxon>Terriglobia</taxon>
        <taxon>Terriglobales</taxon>
        <taxon>Acidobacteriaceae</taxon>
        <taxon>Granulicella</taxon>
    </lineage>
</organism>
<name>A0A7W7ZAX3_9BACT</name>
<feature type="compositionally biased region" description="Pro residues" evidence="1">
    <location>
        <begin position="32"/>
        <end position="53"/>
    </location>
</feature>
<sequence>MDSVRFGRALGFGARHAAKAIAGAVDAATAPNPTPVRKPAAQPPAAAPRPQPAAAPAQAASDPIAHAARTAAHVTVQAHVRAKETRKNVARGSKRFGDSVWAPIKKLSGVLWLEITGSFFGIFALFAGQAAWIHRADLHSTPTNHDDHLHFLAFVAMASVFGYFCISSFVRAYRK</sequence>
<dbReference type="Proteomes" id="UP000540989">
    <property type="component" value="Unassembled WGS sequence"/>
</dbReference>
<feature type="transmembrane region" description="Helical" evidence="2">
    <location>
        <begin position="151"/>
        <end position="173"/>
    </location>
</feature>
<evidence type="ECO:0000313" key="3">
    <source>
        <dbReference type="EMBL" id="MBB5056505.1"/>
    </source>
</evidence>
<feature type="transmembrane region" description="Helical" evidence="2">
    <location>
        <begin position="110"/>
        <end position="131"/>
    </location>
</feature>
<keyword evidence="2" id="KW-1133">Transmembrane helix</keyword>
<proteinExistence type="predicted"/>
<dbReference type="EMBL" id="JACHIP010000002">
    <property type="protein sequence ID" value="MBB5056505.1"/>
    <property type="molecule type" value="Genomic_DNA"/>
</dbReference>
<evidence type="ECO:0000313" key="4">
    <source>
        <dbReference type="Proteomes" id="UP000540989"/>
    </source>
</evidence>